<reference evidence="5" key="1">
    <citation type="submission" date="2016-10" db="EMBL/GenBank/DDBJ databases">
        <authorList>
            <person name="Varghese N."/>
            <person name="Submissions S."/>
        </authorList>
    </citation>
    <scope>NUCLEOTIDE SEQUENCE [LARGE SCALE GENOMIC DNA]</scope>
    <source>
        <strain evidence="5">DSM 44234</strain>
    </source>
</reference>
<keyword evidence="5" id="KW-1185">Reference proteome</keyword>
<dbReference type="EMBL" id="FNSA01000003">
    <property type="protein sequence ID" value="SED37282.1"/>
    <property type="molecule type" value="Genomic_DNA"/>
</dbReference>
<accession>A0A1H5A4U7</accession>
<sequence>MSTEEHSTSGIMNPEGTPDTGVTWHFGDPFGEQRAAERGAAVIDRSHRRVITLTGPERLSWLHSITSQHLTHLPDRTATQNLNLDGSGRVLDHFHLIDVDGTTYLDTEPAALAPKDAPLSPDLATYLQRMVFRSDVQVQARDDLAVLTVIGPEAEAVAARVEGVRRTEPGEVNLIVPRERLAADFAALVAAGARPAGTWAYEARRVAAARARQGVDTDEKTIPHEVDWIGTAVHLDKGCYRGQETVARVHNLGRPPRRLVLLHLDGSADARPATGDPVTLDGRTVGRLGTVVEHADYGPIALALIKRSIPDDAKLDAGGAAAAIDTDVTPSADAGEQAGRSAVDRLRGR</sequence>
<evidence type="ECO:0000256" key="1">
    <source>
        <dbReference type="ARBA" id="ARBA00022946"/>
    </source>
</evidence>
<dbReference type="PIRSF" id="PIRSF006487">
    <property type="entry name" value="GcvT"/>
    <property type="match status" value="1"/>
</dbReference>
<dbReference type="PANTHER" id="PTHR22602:SF0">
    <property type="entry name" value="TRANSFERASE CAF17, MITOCHONDRIAL-RELATED"/>
    <property type="match status" value="1"/>
</dbReference>
<proteinExistence type="predicted"/>
<dbReference type="InterPro" id="IPR027266">
    <property type="entry name" value="TrmE/GcvT-like"/>
</dbReference>
<dbReference type="Proteomes" id="UP000182241">
    <property type="component" value="Unassembled WGS sequence"/>
</dbReference>
<dbReference type="InterPro" id="IPR045179">
    <property type="entry name" value="YgfZ/GcvT"/>
</dbReference>
<dbReference type="Pfam" id="PF01571">
    <property type="entry name" value="GCV_T"/>
    <property type="match status" value="1"/>
</dbReference>
<dbReference type="SUPFAM" id="SSF103025">
    <property type="entry name" value="Folate-binding domain"/>
    <property type="match status" value="1"/>
</dbReference>
<feature type="region of interest" description="Disordered" evidence="2">
    <location>
        <begin position="325"/>
        <end position="349"/>
    </location>
</feature>
<organism evidence="4 5">
    <name type="scientific">Tsukamurella tyrosinosolvens</name>
    <dbReference type="NCBI Taxonomy" id="57704"/>
    <lineage>
        <taxon>Bacteria</taxon>
        <taxon>Bacillati</taxon>
        <taxon>Actinomycetota</taxon>
        <taxon>Actinomycetes</taxon>
        <taxon>Mycobacteriales</taxon>
        <taxon>Tsukamurellaceae</taxon>
        <taxon>Tsukamurella</taxon>
    </lineage>
</organism>
<feature type="region of interest" description="Disordered" evidence="2">
    <location>
        <begin position="1"/>
        <end position="20"/>
    </location>
</feature>
<dbReference type="STRING" id="57704.SAMN04489793_4783"/>
<protein>
    <recommendedName>
        <fullName evidence="3">GCVT N-terminal domain-containing protein</fullName>
    </recommendedName>
</protein>
<name>A0A1H5A4U7_TSUTY</name>
<dbReference type="PANTHER" id="PTHR22602">
    <property type="entry name" value="TRANSFERASE CAF17, MITOCHONDRIAL-RELATED"/>
    <property type="match status" value="1"/>
</dbReference>
<gene>
    <name evidence="4" type="ORF">SAMN04489793_4783</name>
</gene>
<dbReference type="NCBIfam" id="TIGR03317">
    <property type="entry name" value="ygfZ_signature"/>
    <property type="match status" value="1"/>
</dbReference>
<evidence type="ECO:0000313" key="4">
    <source>
        <dbReference type="EMBL" id="SED37282.1"/>
    </source>
</evidence>
<evidence type="ECO:0000256" key="2">
    <source>
        <dbReference type="SAM" id="MobiDB-lite"/>
    </source>
</evidence>
<feature type="domain" description="GCVT N-terminal" evidence="3">
    <location>
        <begin position="32"/>
        <end position="162"/>
    </location>
</feature>
<dbReference type="GO" id="GO:0016226">
    <property type="term" value="P:iron-sulfur cluster assembly"/>
    <property type="evidence" value="ECO:0007669"/>
    <property type="project" value="TreeGrafter"/>
</dbReference>
<dbReference type="InterPro" id="IPR006222">
    <property type="entry name" value="GCVT_N"/>
</dbReference>
<dbReference type="AlphaFoldDB" id="A0A1H5A4U7"/>
<dbReference type="InterPro" id="IPR017703">
    <property type="entry name" value="YgfZ/GCV_T_CS"/>
</dbReference>
<keyword evidence="1" id="KW-0809">Transit peptide</keyword>
<evidence type="ECO:0000313" key="5">
    <source>
        <dbReference type="Proteomes" id="UP000182241"/>
    </source>
</evidence>
<evidence type="ECO:0000259" key="3">
    <source>
        <dbReference type="Pfam" id="PF01571"/>
    </source>
</evidence>
<dbReference type="Gene3D" id="3.30.1360.120">
    <property type="entry name" value="Probable tRNA modification gtpase trme, domain 1"/>
    <property type="match status" value="2"/>
</dbReference>